<feature type="domain" description="VTT" evidence="9">
    <location>
        <begin position="56"/>
        <end position="174"/>
    </location>
</feature>
<evidence type="ECO:0000313" key="11">
    <source>
        <dbReference type="Proteomes" id="UP001551482"/>
    </source>
</evidence>
<keyword evidence="3 7" id="KW-1003">Cell membrane</keyword>
<feature type="compositionally biased region" description="Low complexity" evidence="8">
    <location>
        <begin position="244"/>
        <end position="255"/>
    </location>
</feature>
<feature type="region of interest" description="Disordered" evidence="8">
    <location>
        <begin position="210"/>
        <end position="255"/>
    </location>
</feature>
<evidence type="ECO:0000256" key="1">
    <source>
        <dbReference type="ARBA" id="ARBA00004651"/>
    </source>
</evidence>
<keyword evidence="6 7" id="KW-0472">Membrane</keyword>
<keyword evidence="5 7" id="KW-1133">Transmembrane helix</keyword>
<dbReference type="RefSeq" id="WP_358352194.1">
    <property type="nucleotide sequence ID" value="NZ_JBEZFP010000020.1"/>
</dbReference>
<evidence type="ECO:0000256" key="3">
    <source>
        <dbReference type="ARBA" id="ARBA00022475"/>
    </source>
</evidence>
<keyword evidence="11" id="KW-1185">Reference proteome</keyword>
<evidence type="ECO:0000313" key="10">
    <source>
        <dbReference type="EMBL" id="MEU8133935.1"/>
    </source>
</evidence>
<comment type="subcellular location">
    <subcellularLocation>
        <location evidence="1 7">Cell membrane</location>
        <topology evidence="1 7">Multi-pass membrane protein</topology>
    </subcellularLocation>
</comment>
<dbReference type="EMBL" id="JBEZFP010000020">
    <property type="protein sequence ID" value="MEU8133935.1"/>
    <property type="molecule type" value="Genomic_DNA"/>
</dbReference>
<evidence type="ECO:0000256" key="8">
    <source>
        <dbReference type="SAM" id="MobiDB-lite"/>
    </source>
</evidence>
<evidence type="ECO:0000256" key="2">
    <source>
        <dbReference type="ARBA" id="ARBA00008640"/>
    </source>
</evidence>
<evidence type="ECO:0000256" key="4">
    <source>
        <dbReference type="ARBA" id="ARBA00022692"/>
    </source>
</evidence>
<name>A0ABV3DDW7_9ACTN</name>
<keyword evidence="4 7" id="KW-0812">Transmembrane</keyword>
<evidence type="ECO:0000256" key="5">
    <source>
        <dbReference type="ARBA" id="ARBA00022989"/>
    </source>
</evidence>
<protein>
    <recommendedName>
        <fullName evidence="7">TVP38/TMEM64 family membrane protein</fullName>
    </recommendedName>
</protein>
<dbReference type="Pfam" id="PF09335">
    <property type="entry name" value="VTT_dom"/>
    <property type="match status" value="1"/>
</dbReference>
<feature type="transmembrane region" description="Helical" evidence="7">
    <location>
        <begin position="35"/>
        <end position="56"/>
    </location>
</feature>
<accession>A0ABV3DDW7</accession>
<evidence type="ECO:0000259" key="9">
    <source>
        <dbReference type="Pfam" id="PF09335"/>
    </source>
</evidence>
<gene>
    <name evidence="10" type="ORF">AB0C36_10530</name>
</gene>
<feature type="transmembrane region" description="Helical" evidence="7">
    <location>
        <begin position="154"/>
        <end position="174"/>
    </location>
</feature>
<reference evidence="10 11" key="1">
    <citation type="submission" date="2024-06" db="EMBL/GenBank/DDBJ databases">
        <title>The Natural Products Discovery Center: Release of the First 8490 Sequenced Strains for Exploring Actinobacteria Biosynthetic Diversity.</title>
        <authorList>
            <person name="Kalkreuter E."/>
            <person name="Kautsar S.A."/>
            <person name="Yang D."/>
            <person name="Bader C.D."/>
            <person name="Teijaro C.N."/>
            <person name="Fluegel L."/>
            <person name="Davis C.M."/>
            <person name="Simpson J.R."/>
            <person name="Lauterbach L."/>
            <person name="Steele A.D."/>
            <person name="Gui C."/>
            <person name="Meng S."/>
            <person name="Li G."/>
            <person name="Viehrig K."/>
            <person name="Ye F."/>
            <person name="Su P."/>
            <person name="Kiefer A.F."/>
            <person name="Nichols A."/>
            <person name="Cepeda A.J."/>
            <person name="Yan W."/>
            <person name="Fan B."/>
            <person name="Jiang Y."/>
            <person name="Adhikari A."/>
            <person name="Zheng C.-J."/>
            <person name="Schuster L."/>
            <person name="Cowan T.M."/>
            <person name="Smanski M.J."/>
            <person name="Chevrette M.G."/>
            <person name="De Carvalho L.P.S."/>
            <person name="Shen B."/>
        </authorList>
    </citation>
    <scope>NUCLEOTIDE SEQUENCE [LARGE SCALE GENOMIC DNA]</scope>
    <source>
        <strain evidence="10 11">NPDC048946</strain>
    </source>
</reference>
<dbReference type="PANTHER" id="PTHR12677:SF59">
    <property type="entry name" value="GOLGI APPARATUS MEMBRANE PROTEIN TVP38-RELATED"/>
    <property type="match status" value="1"/>
</dbReference>
<feature type="transmembrane region" description="Helical" evidence="7">
    <location>
        <begin position="68"/>
        <end position="92"/>
    </location>
</feature>
<comment type="caution">
    <text evidence="10">The sequence shown here is derived from an EMBL/GenBank/DDBJ whole genome shotgun (WGS) entry which is preliminary data.</text>
</comment>
<dbReference type="InterPro" id="IPR015414">
    <property type="entry name" value="TMEM64"/>
</dbReference>
<dbReference type="PANTHER" id="PTHR12677">
    <property type="entry name" value="GOLGI APPARATUS MEMBRANE PROTEIN TVP38-RELATED"/>
    <property type="match status" value="1"/>
</dbReference>
<dbReference type="Proteomes" id="UP001551482">
    <property type="component" value="Unassembled WGS sequence"/>
</dbReference>
<dbReference type="InterPro" id="IPR032816">
    <property type="entry name" value="VTT_dom"/>
</dbReference>
<proteinExistence type="inferred from homology"/>
<feature type="compositionally biased region" description="Basic and acidic residues" evidence="8">
    <location>
        <begin position="226"/>
        <end position="241"/>
    </location>
</feature>
<evidence type="ECO:0000256" key="6">
    <source>
        <dbReference type="ARBA" id="ARBA00023136"/>
    </source>
</evidence>
<evidence type="ECO:0000256" key="7">
    <source>
        <dbReference type="RuleBase" id="RU366058"/>
    </source>
</evidence>
<comment type="similarity">
    <text evidence="2 7">Belongs to the TVP38/TMEM64 family.</text>
</comment>
<comment type="caution">
    <text evidence="7">Lacks conserved residue(s) required for the propagation of feature annotation.</text>
</comment>
<sequence length="255" mass="26601">MVDAVRDLFGWAADTVTGILDALRDWLTHGAWTEYPTPVVITLFIVICALCVAFFVPKTLLAPAAGALFGAVTGTAVAMTGTVLGSVIALGVGRRMGRDRVRGWMHRKQALADLDARLTRHGVLPVVVLRLVPVMPGFVVNYGAAATGIRVRHFVVGSVIGLLPATMVQVAAGASVRNGLSTTVVVMATVGVLLIAVATLYFRGRGKELAEGHADGSPDATAETGARPDTDSATERGRGDAQVDDPAAVPADRRP</sequence>
<feature type="transmembrane region" description="Helical" evidence="7">
    <location>
        <begin position="180"/>
        <end position="202"/>
    </location>
</feature>
<organism evidence="10 11">
    <name type="scientific">Streptodolium elevatio</name>
    <dbReference type="NCBI Taxonomy" id="3157996"/>
    <lineage>
        <taxon>Bacteria</taxon>
        <taxon>Bacillati</taxon>
        <taxon>Actinomycetota</taxon>
        <taxon>Actinomycetes</taxon>
        <taxon>Kitasatosporales</taxon>
        <taxon>Streptomycetaceae</taxon>
        <taxon>Streptodolium</taxon>
    </lineage>
</organism>